<name>A0A2I1F8C2_9GLOM</name>
<evidence type="ECO:0000313" key="3">
    <source>
        <dbReference type="Proteomes" id="UP000232688"/>
    </source>
</evidence>
<dbReference type="VEuPathDB" id="FungiDB:FUN_025329"/>
<reference evidence="1 4" key="1">
    <citation type="submission" date="2016-04" db="EMBL/GenBank/DDBJ databases">
        <title>Genome analyses suggest a sexual origin of heterokaryosis in a supposedly ancient asexual fungus.</title>
        <authorList>
            <person name="Ropars J."/>
            <person name="Sedzielewska K."/>
            <person name="Noel J."/>
            <person name="Charron P."/>
            <person name="Farinelli L."/>
            <person name="Marton T."/>
            <person name="Kruger M."/>
            <person name="Pelin A."/>
            <person name="Brachmann A."/>
            <person name="Corradi N."/>
        </authorList>
    </citation>
    <scope>NUCLEOTIDE SEQUENCE [LARGE SCALE GENOMIC DNA]</scope>
    <source>
        <strain evidence="1 4">A5</strain>
    </source>
</reference>
<dbReference type="EMBL" id="LLXJ01000874">
    <property type="protein sequence ID" value="PKC05466.1"/>
    <property type="molecule type" value="Genomic_DNA"/>
</dbReference>
<organism evidence="1 4">
    <name type="scientific">Rhizophagus irregularis</name>
    <dbReference type="NCBI Taxonomy" id="588596"/>
    <lineage>
        <taxon>Eukaryota</taxon>
        <taxon>Fungi</taxon>
        <taxon>Fungi incertae sedis</taxon>
        <taxon>Mucoromycota</taxon>
        <taxon>Glomeromycotina</taxon>
        <taxon>Glomeromycetes</taxon>
        <taxon>Glomerales</taxon>
        <taxon>Glomeraceae</taxon>
        <taxon>Rhizophagus</taxon>
    </lineage>
</organism>
<evidence type="ECO:0000313" key="1">
    <source>
        <dbReference type="EMBL" id="PKC05466.1"/>
    </source>
</evidence>
<proteinExistence type="predicted"/>
<dbReference type="Proteomes" id="UP000232688">
    <property type="component" value="Unassembled WGS sequence"/>
</dbReference>
<dbReference type="AlphaFoldDB" id="A0A2I1F8C2"/>
<gene>
    <name evidence="2" type="ORF">RhiirA1_467662</name>
    <name evidence="1" type="ORF">RhiirA5_420879</name>
</gene>
<dbReference type="OrthoDB" id="2303144at2759"/>
<sequence length="174" mass="19531">MITAPTLAQLYELFLSLEEDIIAIQEKLGIDDRAKTQAGAKAVADAQDDISTHIAEAYHIQVFSTLISSIDCWGFIIDPNSHKVYYDTGHKDCTGTCQLIDYNSPPPDGGFEVQIHEYKISKEMYGEKDVCYEMSGSEATWYLDELALDLILSNLQTFAISAKNFWISMYLVLV</sequence>
<dbReference type="Proteomes" id="UP000232722">
    <property type="component" value="Unassembled WGS sequence"/>
</dbReference>
<reference evidence="1 4" key="2">
    <citation type="submission" date="2017-09" db="EMBL/GenBank/DDBJ databases">
        <title>Extensive intraspecific genome diversity in a model arbuscular mycorrhizal fungus.</title>
        <authorList>
            <person name="Chen E.C."/>
            <person name="Morin E."/>
            <person name="Beaudet D."/>
            <person name="Noel J."/>
            <person name="Ndikumana S."/>
            <person name="Charron P."/>
            <person name="St-Onge C."/>
            <person name="Giorgi J."/>
            <person name="Grigoriev I.V."/>
            <person name="Roux C."/>
            <person name="Martin F.M."/>
            <person name="Corradi N."/>
        </authorList>
    </citation>
    <scope>NUCLEOTIDE SEQUENCE [LARGE SCALE GENOMIC DNA]</scope>
    <source>
        <strain evidence="1 4">A5</strain>
    </source>
</reference>
<dbReference type="EMBL" id="LLXH01001104">
    <property type="protein sequence ID" value="PKC60702.1"/>
    <property type="molecule type" value="Genomic_DNA"/>
</dbReference>
<dbReference type="VEuPathDB" id="FungiDB:RhiirFUN_024702"/>
<protein>
    <submittedName>
        <fullName evidence="1">Uncharacterized protein</fullName>
    </submittedName>
</protein>
<evidence type="ECO:0000313" key="4">
    <source>
        <dbReference type="Proteomes" id="UP000232722"/>
    </source>
</evidence>
<evidence type="ECO:0000313" key="2">
    <source>
        <dbReference type="EMBL" id="PKC60702.1"/>
    </source>
</evidence>
<accession>A0A2I1F8C2</accession>
<reference evidence="2 3" key="3">
    <citation type="submission" date="2017-10" db="EMBL/GenBank/DDBJ databases">
        <title>Extensive intraspecific genome diversity in a model arbuscular mycorrhizal fungus.</title>
        <authorList>
            <person name="Chen E.C.H."/>
            <person name="Morin E."/>
            <person name="Baudet D."/>
            <person name="Noel J."/>
            <person name="Ndikumana S."/>
            <person name="Charron P."/>
            <person name="St-Onge C."/>
            <person name="Giorgi J."/>
            <person name="Grigoriev I.V."/>
            <person name="Roux C."/>
            <person name="Martin F.M."/>
            <person name="Corradi N."/>
        </authorList>
    </citation>
    <scope>NUCLEOTIDE SEQUENCE [LARGE SCALE GENOMIC DNA]</scope>
    <source>
        <strain evidence="2 3">A1</strain>
    </source>
</reference>
<comment type="caution">
    <text evidence="1">The sequence shown here is derived from an EMBL/GenBank/DDBJ whole genome shotgun (WGS) entry which is preliminary data.</text>
</comment>
<dbReference type="VEuPathDB" id="FungiDB:RhiirA1_467662"/>
<reference evidence="2 3" key="4">
    <citation type="submission" date="2017-10" db="EMBL/GenBank/DDBJ databases">
        <title>Genome analyses suggest a sexual origin of heterokaryosis in a supposedly ancient asexual fungus.</title>
        <authorList>
            <person name="Corradi N."/>
            <person name="Sedzielewska K."/>
            <person name="Noel J."/>
            <person name="Charron P."/>
            <person name="Farinelli L."/>
            <person name="Marton T."/>
            <person name="Kruger M."/>
            <person name="Pelin A."/>
            <person name="Brachmann A."/>
            <person name="Corradi N."/>
        </authorList>
    </citation>
    <scope>NUCLEOTIDE SEQUENCE [LARGE SCALE GENOMIC DNA]</scope>
    <source>
        <strain evidence="2 3">A1</strain>
    </source>
</reference>